<comment type="caution">
    <text evidence="1">The sequence shown here is derived from an EMBL/GenBank/DDBJ whole genome shotgun (WGS) entry which is preliminary data.</text>
</comment>
<dbReference type="Proteomes" id="UP001153954">
    <property type="component" value="Unassembled WGS sequence"/>
</dbReference>
<evidence type="ECO:0000313" key="1">
    <source>
        <dbReference type="EMBL" id="CAH2098621.1"/>
    </source>
</evidence>
<evidence type="ECO:0000313" key="2">
    <source>
        <dbReference type="Proteomes" id="UP001153954"/>
    </source>
</evidence>
<dbReference type="AlphaFoldDB" id="A0AAU9UHX0"/>
<sequence length="131" mass="14753">MKIETSLTIISLITDGVKKIEGLPENPKSVNLIKPPFILDNGVLFLVDNVVYTIYTNETSKQLDIEFSPDAVHSAFSPELFLTQLYTYDKKIYEHNLLAILLGDILDQIRTYVTKATSKIRPVSLKGKILV</sequence>
<accession>A0AAU9UHX0</accession>
<reference evidence="1" key="1">
    <citation type="submission" date="2022-03" db="EMBL/GenBank/DDBJ databases">
        <authorList>
            <person name="Tunstrom K."/>
        </authorList>
    </citation>
    <scope>NUCLEOTIDE SEQUENCE</scope>
</reference>
<gene>
    <name evidence="1" type="ORF">EEDITHA_LOCUS13720</name>
</gene>
<dbReference type="EMBL" id="CAKOGL010000020">
    <property type="protein sequence ID" value="CAH2098621.1"/>
    <property type="molecule type" value="Genomic_DNA"/>
</dbReference>
<name>A0AAU9UHX0_EUPED</name>
<protein>
    <submittedName>
        <fullName evidence="1">Uncharacterized protein</fullName>
    </submittedName>
</protein>
<keyword evidence="2" id="KW-1185">Reference proteome</keyword>
<organism evidence="1 2">
    <name type="scientific">Euphydryas editha</name>
    <name type="common">Edith's checkerspot</name>
    <dbReference type="NCBI Taxonomy" id="104508"/>
    <lineage>
        <taxon>Eukaryota</taxon>
        <taxon>Metazoa</taxon>
        <taxon>Ecdysozoa</taxon>
        <taxon>Arthropoda</taxon>
        <taxon>Hexapoda</taxon>
        <taxon>Insecta</taxon>
        <taxon>Pterygota</taxon>
        <taxon>Neoptera</taxon>
        <taxon>Endopterygota</taxon>
        <taxon>Lepidoptera</taxon>
        <taxon>Glossata</taxon>
        <taxon>Ditrysia</taxon>
        <taxon>Papilionoidea</taxon>
        <taxon>Nymphalidae</taxon>
        <taxon>Nymphalinae</taxon>
        <taxon>Euphydryas</taxon>
    </lineage>
</organism>
<proteinExistence type="predicted"/>